<dbReference type="AlphaFoldDB" id="A0A5M6DB00"/>
<name>A0A5M6DB00_9BACT</name>
<dbReference type="Pfam" id="PF20371">
    <property type="entry name" value="DUF6666"/>
    <property type="match status" value="1"/>
</dbReference>
<protein>
    <submittedName>
        <fullName evidence="1">Uncharacterized protein</fullName>
    </submittedName>
</protein>
<accession>A0A5M6DB00</accession>
<sequence length="463" mass="50349">MSTSRNQTTRELTRRSTGMQRILNQTVPRRWTGSLLTVALAATAMLLSADAWAQPATGAPQRYAQDQIDLTGVRSLATSQRPVRNRVRQTSMLGPIQLEPACGCEGACDCPIGGFAEPGCGIEASCGIEATCGIDSWPTAATCDSCGTAGCDGIGCLTAGPIGCDGMDPSCGCDQCARPAARAIDCLFPRLRVHWNRYDFFAGVAGFTGPLNYASTSTDETNRVGAGSFGFYEGFNKGRSLAFFGTDLAFQYGARFSQANLSGTSFTDDTRQQVFVTSGFFRRVDYGLQYALAVDYLYDDWYYQADLNQLRGELSWVTRNRHVFGLQFAAGVNDDTSRTNVVDADGDTFSETLAIEAMNQYRLFYRQQLARCGSCEAFIGWTDNDDGLLGVDLDLPIHGNLLWNTSATYLIPNEGSTSGGFREEGWNLAIGFTYRPGGLGAQSRYNRPLLDVADNGLMMLDRK</sequence>
<dbReference type="Proteomes" id="UP000324479">
    <property type="component" value="Unassembled WGS sequence"/>
</dbReference>
<gene>
    <name evidence="1" type="ORF">FYK55_10905</name>
</gene>
<proteinExistence type="predicted"/>
<reference evidence="1 2" key="1">
    <citation type="submission" date="2019-08" db="EMBL/GenBank/DDBJ databases">
        <authorList>
            <person name="Dhanesh K."/>
            <person name="Kumar G."/>
            <person name="Sasikala C."/>
            <person name="Venkata Ramana C."/>
        </authorList>
    </citation>
    <scope>NUCLEOTIDE SEQUENCE [LARGE SCALE GENOMIC DNA]</scope>
    <source>
        <strain evidence="1 2">JC645</strain>
    </source>
</reference>
<evidence type="ECO:0000313" key="1">
    <source>
        <dbReference type="EMBL" id="KAA5543696.1"/>
    </source>
</evidence>
<organism evidence="1 2">
    <name type="scientific">Roseiconus nitratireducens</name>
    <dbReference type="NCBI Taxonomy" id="2605748"/>
    <lineage>
        <taxon>Bacteria</taxon>
        <taxon>Pseudomonadati</taxon>
        <taxon>Planctomycetota</taxon>
        <taxon>Planctomycetia</taxon>
        <taxon>Pirellulales</taxon>
        <taxon>Pirellulaceae</taxon>
        <taxon>Roseiconus</taxon>
    </lineage>
</organism>
<comment type="caution">
    <text evidence="1">The sequence shown here is derived from an EMBL/GenBank/DDBJ whole genome shotgun (WGS) entry which is preliminary data.</text>
</comment>
<dbReference type="EMBL" id="VWOX01000005">
    <property type="protein sequence ID" value="KAA5543696.1"/>
    <property type="molecule type" value="Genomic_DNA"/>
</dbReference>
<dbReference type="RefSeq" id="WP_150076448.1">
    <property type="nucleotide sequence ID" value="NZ_VWOX01000005.1"/>
</dbReference>
<evidence type="ECO:0000313" key="2">
    <source>
        <dbReference type="Proteomes" id="UP000324479"/>
    </source>
</evidence>
<dbReference type="InterPro" id="IPR046607">
    <property type="entry name" value="DUF6666"/>
</dbReference>
<keyword evidence="2" id="KW-1185">Reference proteome</keyword>